<evidence type="ECO:0000259" key="2">
    <source>
        <dbReference type="PROSITE" id="PS50878"/>
    </source>
</evidence>
<dbReference type="Proteomes" id="UP000694251">
    <property type="component" value="Chromosome 11"/>
</dbReference>
<organism evidence="3 4">
    <name type="scientific">Arabidopsis suecica</name>
    <name type="common">Swedish thale-cress</name>
    <name type="synonym">Cardaminopsis suecica</name>
    <dbReference type="NCBI Taxonomy" id="45249"/>
    <lineage>
        <taxon>Eukaryota</taxon>
        <taxon>Viridiplantae</taxon>
        <taxon>Streptophyta</taxon>
        <taxon>Embryophyta</taxon>
        <taxon>Tracheophyta</taxon>
        <taxon>Spermatophyta</taxon>
        <taxon>Magnoliopsida</taxon>
        <taxon>eudicotyledons</taxon>
        <taxon>Gunneridae</taxon>
        <taxon>Pentapetalae</taxon>
        <taxon>rosids</taxon>
        <taxon>malvids</taxon>
        <taxon>Brassicales</taxon>
        <taxon>Brassicaceae</taxon>
        <taxon>Camelineae</taxon>
        <taxon>Arabidopsis</taxon>
    </lineage>
</organism>
<dbReference type="PANTHER" id="PTHR33116:SF84">
    <property type="entry name" value="RNA-DIRECTED DNA POLYMERASE"/>
    <property type="match status" value="1"/>
</dbReference>
<accession>A0A8T1ZGR1</accession>
<dbReference type="InterPro" id="IPR025558">
    <property type="entry name" value="DUF4283"/>
</dbReference>
<dbReference type="PROSITE" id="PS50878">
    <property type="entry name" value="RT_POL"/>
    <property type="match status" value="1"/>
</dbReference>
<feature type="region of interest" description="Disordered" evidence="1">
    <location>
        <begin position="256"/>
        <end position="292"/>
    </location>
</feature>
<evidence type="ECO:0000256" key="1">
    <source>
        <dbReference type="SAM" id="MobiDB-lite"/>
    </source>
</evidence>
<feature type="region of interest" description="Disordered" evidence="1">
    <location>
        <begin position="168"/>
        <end position="187"/>
    </location>
</feature>
<keyword evidence="4" id="KW-1185">Reference proteome</keyword>
<dbReference type="AlphaFoldDB" id="A0A8T1ZGR1"/>
<comment type="caution">
    <text evidence="3">The sequence shown here is derived from an EMBL/GenBank/DDBJ whole genome shotgun (WGS) entry which is preliminary data.</text>
</comment>
<evidence type="ECO:0000313" key="4">
    <source>
        <dbReference type="Proteomes" id="UP000694251"/>
    </source>
</evidence>
<sequence length="1124" mass="126901">MGDVPHVGTIHATVNRILTILDKSSRIDVQVLNKTTVLFRIPNARIRDRVLNRKYWHIADIPLVVNEWNPETSLAPPDLSAMPMWIDLKGVHGFVFSHKGLEFISRSVGKFVKLHPNTERCFRLDVARLLVEVNLQKPLTEHISFANEKGEEILVSVSYPWLPPKSSKLKDTSVKPVPEKKPEEDRATTATVQELAQNLLRDLEQSSPFQIPVSEKTDMGEEELNVQNQNHPAPIISGETKEGEVIESDQEEVLEEEGNQDSLPIESGPTTSQIPKISTGHHRSRSRGPDFNMPRKHNVVKSWIQAVRPSFGCFLETRVQESNVNSIISYTLPGWSSISNYDHHRLGRIWVCWIDDVTITPVLKSSQHITCVITIVSSGMSFLCSFVYASNFVVDRRFLWGISDHSRCIIHLSMTNAQHRKPFKLLNFLTSHPQFLSTVGQVWSEEAPLYHSRVAISLFNRKLKKLKSPLRSLNRTHFGNLPRRTKEAYDLYCSMQATTLSVPSQSNIAALSESFENWQRLATLEEPFFSQKSRIKWQLTLESSQVLTQPKEAEAVRHFREFLQKEAENVEEIKVEHIRDLLDYMCSSERCSELTKPVTSEEVSKALHSLPSGKACGPDGLKILLPDFIEPNQSAFVKGRLLLENILLATELVKDYHKDSVAPRSAIKFDISKAFDTIHWPFILTIFRALGFPDMFTGWIFACISTASFSVVINGDLEGFFSSNRGIRQGCSLSPYLFVMVQNVLSKLLDRAVGNGLIGRHPRCNHVLVSHLTFADDILVFTDGSSSSLRETIGVFERFAKMSGLHINASKSEIYVGGRNRGTCGSCDFLRCFEEIERLCGAFLWSGNLNTATGAKIAWTDVCKPKAEGGLGLRRLQDVSRVFSYRLIWRLFTVSGSLWVAWTRHNLMLHGSFWTAPNAMLGSWVWGKLLKIREEVRPFIRAVVGNGKRVSFRYDNWLPLGRILDLTGPSGPRILGIPLNATVRDAVGPQGWKLRRTSFFISQYMGTSSDSSPASVVVAANLTCVFCGEVNESRDHLFFACPYSFIVWSAIAGKLLRHQLNPDWAETVTIILTLTGDDNRDILLRLCFQVSIYSIWRERNSCIHGTSNLTMAQLIRLVAKLIRN</sequence>
<evidence type="ECO:0000313" key="3">
    <source>
        <dbReference type="EMBL" id="KAG7557174.1"/>
    </source>
</evidence>
<reference evidence="3 4" key="1">
    <citation type="submission" date="2020-12" db="EMBL/GenBank/DDBJ databases">
        <title>Concerted genomic and epigenomic changes stabilize Arabidopsis allopolyploids.</title>
        <authorList>
            <person name="Chen Z."/>
        </authorList>
    </citation>
    <scope>NUCLEOTIDE SEQUENCE [LARGE SCALE GENOMIC DNA]</scope>
    <source>
        <strain evidence="3">As9502</strain>
        <tissue evidence="3">Leaf</tissue>
    </source>
</reference>
<dbReference type="OrthoDB" id="1938625at2759"/>
<gene>
    <name evidence="3" type="ORF">ISN44_As11g031650</name>
</gene>
<dbReference type="InterPro" id="IPR000477">
    <property type="entry name" value="RT_dom"/>
</dbReference>
<feature type="domain" description="Reverse transcriptase" evidence="2">
    <location>
        <begin position="530"/>
        <end position="844"/>
    </location>
</feature>
<dbReference type="EMBL" id="JAEFBJ010000011">
    <property type="protein sequence ID" value="KAG7557174.1"/>
    <property type="molecule type" value="Genomic_DNA"/>
</dbReference>
<dbReference type="Pfam" id="PF14111">
    <property type="entry name" value="DUF4283"/>
    <property type="match status" value="1"/>
</dbReference>
<proteinExistence type="predicted"/>
<protein>
    <recommendedName>
        <fullName evidence="2">Reverse transcriptase domain-containing protein</fullName>
    </recommendedName>
</protein>
<name>A0A8T1ZGR1_ARASU</name>
<dbReference type="Pfam" id="PF00078">
    <property type="entry name" value="RVT_1"/>
    <property type="match status" value="1"/>
</dbReference>
<dbReference type="PANTHER" id="PTHR33116">
    <property type="entry name" value="REVERSE TRANSCRIPTASE ZINC-BINDING DOMAIN-CONTAINING PROTEIN-RELATED-RELATED"/>
    <property type="match status" value="1"/>
</dbReference>
<dbReference type="CDD" id="cd01650">
    <property type="entry name" value="RT_nLTR_like"/>
    <property type="match status" value="1"/>
</dbReference>